<feature type="non-terminal residue" evidence="2">
    <location>
        <position position="1"/>
    </location>
</feature>
<evidence type="ECO:0000313" key="2">
    <source>
        <dbReference type="EMBL" id="KAL3879114.1"/>
    </source>
</evidence>
<organism evidence="2 3">
    <name type="scientific">Sinanodonta woodiana</name>
    <name type="common">Chinese pond mussel</name>
    <name type="synonym">Anodonta woodiana</name>
    <dbReference type="NCBI Taxonomy" id="1069815"/>
    <lineage>
        <taxon>Eukaryota</taxon>
        <taxon>Metazoa</taxon>
        <taxon>Spiralia</taxon>
        <taxon>Lophotrochozoa</taxon>
        <taxon>Mollusca</taxon>
        <taxon>Bivalvia</taxon>
        <taxon>Autobranchia</taxon>
        <taxon>Heteroconchia</taxon>
        <taxon>Palaeoheterodonta</taxon>
        <taxon>Unionida</taxon>
        <taxon>Unionoidea</taxon>
        <taxon>Unionidae</taxon>
        <taxon>Unioninae</taxon>
        <taxon>Sinanodonta</taxon>
    </lineage>
</organism>
<evidence type="ECO:0000259" key="1">
    <source>
        <dbReference type="Pfam" id="PF13908"/>
    </source>
</evidence>
<accession>A0ABD3WYS3</accession>
<feature type="domain" description="Shisa N-terminal" evidence="1">
    <location>
        <begin position="6"/>
        <end position="48"/>
    </location>
</feature>
<reference evidence="2 3" key="1">
    <citation type="submission" date="2024-11" db="EMBL/GenBank/DDBJ databases">
        <title>Chromosome-level genome assembly of the freshwater bivalve Anodonta woodiana.</title>
        <authorList>
            <person name="Chen X."/>
        </authorList>
    </citation>
    <scope>NUCLEOTIDE SEQUENCE [LARGE SCALE GENOMIC DNA]</scope>
    <source>
        <strain evidence="2">MN2024</strain>
        <tissue evidence="2">Gills</tissue>
    </source>
</reference>
<dbReference type="InterPro" id="IPR053891">
    <property type="entry name" value="Shisa_N"/>
</dbReference>
<gene>
    <name evidence="2" type="ORF">ACJMK2_031427</name>
</gene>
<dbReference type="Pfam" id="PF13908">
    <property type="entry name" value="Shisa_N"/>
    <property type="match status" value="1"/>
</dbReference>
<dbReference type="EMBL" id="JBJQND010000004">
    <property type="protein sequence ID" value="KAL3879114.1"/>
    <property type="molecule type" value="Genomic_DNA"/>
</dbReference>
<name>A0ABD3WYS3_SINWO</name>
<evidence type="ECO:0000313" key="3">
    <source>
        <dbReference type="Proteomes" id="UP001634394"/>
    </source>
</evidence>
<proteinExistence type="predicted"/>
<comment type="caution">
    <text evidence="2">The sequence shown here is derived from an EMBL/GenBank/DDBJ whole genome shotgun (WGS) entry which is preliminary data.</text>
</comment>
<dbReference type="AlphaFoldDB" id="A0ABD3WYS3"/>
<dbReference type="Proteomes" id="UP001634394">
    <property type="component" value="Unassembled WGS sequence"/>
</dbReference>
<protein>
    <recommendedName>
        <fullName evidence="1">Shisa N-terminal domain-containing protein</fullName>
    </recommendedName>
</protein>
<keyword evidence="3" id="KW-1185">Reference proteome</keyword>
<sequence>GVTEAGECCTSHIDWMGKQHMEQYCSNYCCYKAADYFCCDNEELHLAAKTMGHVANFCASWFKVFV</sequence>